<dbReference type="RefSeq" id="WP_318347939.1">
    <property type="nucleotide sequence ID" value="NZ_AP018694.1"/>
</dbReference>
<dbReference type="Proteomes" id="UP001193389">
    <property type="component" value="Chromosome"/>
</dbReference>
<organism evidence="2 3">
    <name type="scientific">Aquipluma nitroreducens</name>
    <dbReference type="NCBI Taxonomy" id="2010828"/>
    <lineage>
        <taxon>Bacteria</taxon>
        <taxon>Pseudomonadati</taxon>
        <taxon>Bacteroidota</taxon>
        <taxon>Bacteroidia</taxon>
        <taxon>Marinilabiliales</taxon>
        <taxon>Prolixibacteraceae</taxon>
        <taxon>Aquipluma</taxon>
    </lineage>
</organism>
<reference evidence="2" key="1">
    <citation type="journal article" date="2020" name="Int. J. Syst. Evol. Microbiol.">
        <title>Aquipluma nitroreducens gen. nov. sp. nov., a novel facultatively anaerobic bacterium isolated from a freshwater lake.</title>
        <authorList>
            <person name="Watanabe M."/>
            <person name="Kojima H."/>
            <person name="Fukui M."/>
        </authorList>
    </citation>
    <scope>NUCLEOTIDE SEQUENCE</scope>
    <source>
        <strain evidence="2">MeG22</strain>
    </source>
</reference>
<feature type="transmembrane region" description="Helical" evidence="1">
    <location>
        <begin position="76"/>
        <end position="96"/>
    </location>
</feature>
<keyword evidence="1" id="KW-0812">Transmembrane</keyword>
<feature type="transmembrane region" description="Helical" evidence="1">
    <location>
        <begin position="116"/>
        <end position="132"/>
    </location>
</feature>
<gene>
    <name evidence="2" type="ORF">AQPE_3903</name>
</gene>
<sequence length="144" mass="16849">MNKKIITLNAILVPLAIIAGWTLSKASLVGKVGINVLHREYQFLNTWWKGSLLIWVTWLVLEIVQYQILKRYRRSINLTIQAAFIFLAVLGMYYTYLDFKTFSHGILGDRFHIGGYLFWIGWCIISIFFIKLRNDEIAIPENQH</sequence>
<dbReference type="EMBL" id="AP018694">
    <property type="protein sequence ID" value="BBE19715.1"/>
    <property type="molecule type" value="Genomic_DNA"/>
</dbReference>
<name>A0A5K7SE08_9BACT</name>
<evidence type="ECO:0000256" key="1">
    <source>
        <dbReference type="SAM" id="Phobius"/>
    </source>
</evidence>
<proteinExistence type="predicted"/>
<accession>A0A5K7SE08</accession>
<feature type="transmembrane region" description="Helical" evidence="1">
    <location>
        <begin position="50"/>
        <end position="69"/>
    </location>
</feature>
<dbReference type="AlphaFoldDB" id="A0A5K7SE08"/>
<keyword evidence="1" id="KW-1133">Transmembrane helix</keyword>
<evidence type="ECO:0000313" key="2">
    <source>
        <dbReference type="EMBL" id="BBE19715.1"/>
    </source>
</evidence>
<protein>
    <submittedName>
        <fullName evidence="2">Uncharacterized protein</fullName>
    </submittedName>
</protein>
<keyword evidence="1" id="KW-0472">Membrane</keyword>
<dbReference type="KEGG" id="anf:AQPE_3903"/>
<keyword evidence="3" id="KW-1185">Reference proteome</keyword>
<evidence type="ECO:0000313" key="3">
    <source>
        <dbReference type="Proteomes" id="UP001193389"/>
    </source>
</evidence>